<dbReference type="PANTHER" id="PTHR19376">
    <property type="entry name" value="DNA-DIRECTED RNA POLYMERASE"/>
    <property type="match status" value="1"/>
</dbReference>
<keyword evidence="7 9" id="KW-0804">Transcription</keyword>
<keyword evidence="11" id="KW-0150">Chloroplast</keyword>
<dbReference type="InterPro" id="IPR007080">
    <property type="entry name" value="RNA_pol_Rpb1_1"/>
</dbReference>
<dbReference type="InterPro" id="IPR007066">
    <property type="entry name" value="RNA_pol_Rpb1_3"/>
</dbReference>
<dbReference type="Gene3D" id="1.10.40.90">
    <property type="match status" value="1"/>
</dbReference>
<dbReference type="EC" id="2.7.7.6" evidence="9"/>
<dbReference type="GO" id="GO:0006351">
    <property type="term" value="P:DNA-templated transcription"/>
    <property type="evidence" value="ECO:0007669"/>
    <property type="project" value="InterPro"/>
</dbReference>
<keyword evidence="3 9" id="KW-0240">DNA-directed RNA polymerase</keyword>
<evidence type="ECO:0000313" key="11">
    <source>
        <dbReference type="EMBL" id="AID67873.1"/>
    </source>
</evidence>
<dbReference type="InterPro" id="IPR042102">
    <property type="entry name" value="RNA_pol_Rpb1_3_sf"/>
</dbReference>
<evidence type="ECO:0000259" key="10">
    <source>
        <dbReference type="SMART" id="SM00663"/>
    </source>
</evidence>
<accession>A0A088CIU6</accession>
<dbReference type="Gene3D" id="4.10.860.120">
    <property type="entry name" value="RNA polymerase II, clamp domain"/>
    <property type="match status" value="1"/>
</dbReference>
<dbReference type="InterPro" id="IPR006592">
    <property type="entry name" value="RNA_pol_N"/>
</dbReference>
<geneLocation type="chloroplast" evidence="11"/>
<reference evidence="11" key="1">
    <citation type="journal article" date="2014" name="BMC Genomics">
        <title>Six newly sequenced chloroplast genomes from prasinophyte green algae provide insights into the relationships among prasinophyte lineages and the diversity of streamlined genome architecture in picoplanktonic species.</title>
        <authorList>
            <person name="Lemieux C."/>
            <person name="Otis C."/>
            <person name="Turmel M."/>
        </authorList>
    </citation>
    <scope>NUCLEOTIDE SEQUENCE</scope>
</reference>
<evidence type="ECO:0000256" key="3">
    <source>
        <dbReference type="ARBA" id="ARBA00022478"/>
    </source>
</evidence>
<dbReference type="InterPro" id="IPR000722">
    <property type="entry name" value="RNA_pol_asu"/>
</dbReference>
<dbReference type="Pfam" id="PF04997">
    <property type="entry name" value="RNA_pol_Rpb1_1"/>
    <property type="match status" value="2"/>
</dbReference>
<proteinExistence type="inferred from homology"/>
<dbReference type="SMART" id="SM00663">
    <property type="entry name" value="RPOLA_N"/>
    <property type="match status" value="1"/>
</dbReference>
<dbReference type="Pfam" id="PF04983">
    <property type="entry name" value="RNA_pol_Rpb1_3"/>
    <property type="match status" value="1"/>
</dbReference>
<dbReference type="GO" id="GO:0000428">
    <property type="term" value="C:DNA-directed RNA polymerase complex"/>
    <property type="evidence" value="ECO:0007669"/>
    <property type="project" value="UniProtKB-KW"/>
</dbReference>
<dbReference type="EMBL" id="KJ746602">
    <property type="protein sequence ID" value="AID67873.1"/>
    <property type="molecule type" value="Genomic_DNA"/>
</dbReference>
<dbReference type="Gene3D" id="1.10.274.100">
    <property type="entry name" value="RNA polymerase Rpb1, domain 3"/>
    <property type="match status" value="1"/>
</dbReference>
<evidence type="ECO:0000256" key="4">
    <source>
        <dbReference type="ARBA" id="ARBA00022640"/>
    </source>
</evidence>
<organism evidence="11">
    <name type="scientific">prasinophyte sp. MBIC10622</name>
    <dbReference type="NCBI Taxonomy" id="156113"/>
    <lineage>
        <taxon>Eukaryota</taxon>
        <taxon>Viridiplantae</taxon>
        <taxon>Chlorophyta</taxon>
    </lineage>
</organism>
<dbReference type="Gene3D" id="2.40.40.20">
    <property type="match status" value="1"/>
</dbReference>
<dbReference type="GO" id="GO:0003677">
    <property type="term" value="F:DNA binding"/>
    <property type="evidence" value="ECO:0007669"/>
    <property type="project" value="InterPro"/>
</dbReference>
<dbReference type="InterPro" id="IPR044893">
    <property type="entry name" value="RNA_pol_Rpb1_clamp_domain"/>
</dbReference>
<evidence type="ECO:0000256" key="9">
    <source>
        <dbReference type="RuleBase" id="RU004279"/>
    </source>
</evidence>
<evidence type="ECO:0000256" key="7">
    <source>
        <dbReference type="ARBA" id="ARBA00023163"/>
    </source>
</evidence>
<gene>
    <name evidence="11" type="primary">rpoC1</name>
</gene>
<name>A0A088CIU6_9CHLO</name>
<evidence type="ECO:0000256" key="8">
    <source>
        <dbReference type="ARBA" id="ARBA00048552"/>
    </source>
</evidence>
<dbReference type="Pfam" id="PF00623">
    <property type="entry name" value="RNA_pol_Rpb1_2"/>
    <property type="match status" value="1"/>
</dbReference>
<dbReference type="GO" id="GO:0003899">
    <property type="term" value="F:DNA-directed RNA polymerase activity"/>
    <property type="evidence" value="ECO:0007669"/>
    <property type="project" value="UniProtKB-EC"/>
</dbReference>
<evidence type="ECO:0000256" key="2">
    <source>
        <dbReference type="ARBA" id="ARBA00007207"/>
    </source>
</evidence>
<dbReference type="AlphaFoldDB" id="A0A088CIU6"/>
<comment type="catalytic activity">
    <reaction evidence="8 9">
        <text>RNA(n) + a ribonucleoside 5'-triphosphate = RNA(n+1) + diphosphate</text>
        <dbReference type="Rhea" id="RHEA:21248"/>
        <dbReference type="Rhea" id="RHEA-COMP:14527"/>
        <dbReference type="Rhea" id="RHEA-COMP:17342"/>
        <dbReference type="ChEBI" id="CHEBI:33019"/>
        <dbReference type="ChEBI" id="CHEBI:61557"/>
        <dbReference type="ChEBI" id="CHEBI:140395"/>
        <dbReference type="EC" id="2.7.7.6"/>
    </reaction>
</comment>
<keyword evidence="6 9" id="KW-0548">Nucleotidyltransferase</keyword>
<evidence type="ECO:0000256" key="1">
    <source>
        <dbReference type="ARBA" id="ARBA00004026"/>
    </source>
</evidence>
<feature type="domain" description="RNA polymerase N-terminal" evidence="10">
    <location>
        <begin position="357"/>
        <end position="636"/>
    </location>
</feature>
<keyword evidence="5 9" id="KW-0808">Transferase</keyword>
<evidence type="ECO:0000256" key="5">
    <source>
        <dbReference type="ARBA" id="ARBA00022679"/>
    </source>
</evidence>
<sequence>MNKPINELLTAKRFQAIRIRIASPERIALWARHPYPGRPKTEDFTNTLRSRKKASERRNEHTVNYVSIVQKADTLNYRSHRPTPGGLFCEHIFGPVYDMECRCGQRSLWRRNDMALRTFCPTCGVEYTSSIARRYRMSMIELHTPLTHIWFIKGRPSALAAITNIRAIRLERIAYREVDIDINWFLRRDIIGSGERRAPRPIRRVRKGITKKPRPILGCGLDGFLYHAERYYRWKQESSNLLFGNTNIRALPQFQQERSRKRKIARILFFSELRTCWGGISEKGTGPKAIRYLIDKNFSAYSRYKEERAVRSLSRMPFTGSQFGTAQLGKKFILRQKRKLYSKKIKNRFLLTQAHPKWLVLSRLPILPPTLRPILQLSGGKFAASDLNDLYRHVVLRSVAFGKMKSLDPPYEALDASRRLLQSSVDALFENGRGQKPVIGPHNRPLKCLSDIIKGKHGRFRWNLLGKRVDYSGRSVIVVGPTLRLHECGIPRLMALELFYPFIIQKLLHYGYAQTIRRAKQMIANYIPIIWRLVDQVIRNKLIFLNRAPTLHRLSVQAFMPVLVGGKTIRLHPLVCPPFNADFDGDQMAVHVPLTPDSQLEARTILLSTLNLLSPSNGQPVTSPSQDMVLGFYYLTLSHSRCLTPPDRNLIFGNLQTAFQWILTTNPLPHINIWVRFQPTRSLAKQKDQIVTIRCSHKGVRNYIYKTSMEETNHFNETSKRFVRITVGRLLFSLYLYNAAIQSRYELIDKTI</sequence>
<dbReference type="InterPro" id="IPR045867">
    <property type="entry name" value="DNA-dir_RpoC_beta_prime"/>
</dbReference>
<dbReference type="SUPFAM" id="SSF64484">
    <property type="entry name" value="beta and beta-prime subunits of DNA dependent RNA-polymerase"/>
    <property type="match status" value="1"/>
</dbReference>
<comment type="similarity">
    <text evidence="2">Belongs to the RNA polymerase beta' chain family. RpoC1 subfamily.</text>
</comment>
<keyword evidence="4 11" id="KW-0934">Plastid</keyword>
<evidence type="ECO:0000256" key="6">
    <source>
        <dbReference type="ARBA" id="ARBA00022695"/>
    </source>
</evidence>
<protein>
    <recommendedName>
        <fullName evidence="9">DNA-directed RNA polymerase subunit</fullName>
        <ecNumber evidence="9">2.7.7.6</ecNumber>
    </recommendedName>
</protein>
<dbReference type="PANTHER" id="PTHR19376:SF54">
    <property type="entry name" value="DNA-DIRECTED RNA POLYMERASE SUBUNIT BETA"/>
    <property type="match status" value="1"/>
</dbReference>
<comment type="function">
    <text evidence="1 9">DNA-dependent RNA polymerase catalyzes the transcription of DNA into RNA using the four ribonucleoside triphosphates as substrates.</text>
</comment>